<dbReference type="PANTHER" id="PTHR30121:SF12">
    <property type="entry name" value="TYPE IV SECRETION SYSTEM PROTEIN CAGE"/>
    <property type="match status" value="1"/>
</dbReference>
<dbReference type="InterPro" id="IPR043964">
    <property type="entry name" value="P-loop_TraG"/>
</dbReference>
<dbReference type="STRING" id="266779.Meso_2321"/>
<name>Q11FW6_CHESB</name>
<dbReference type="EMBL" id="CP000390">
    <property type="protein sequence ID" value="ABG63709.1"/>
    <property type="molecule type" value="Genomic_DNA"/>
</dbReference>
<evidence type="ECO:0000313" key="5">
    <source>
        <dbReference type="EMBL" id="ABG63709.1"/>
    </source>
</evidence>
<dbReference type="Gene3D" id="3.40.50.300">
    <property type="entry name" value="P-loop containing nucleotide triphosphate hydrolases"/>
    <property type="match status" value="2"/>
</dbReference>
<dbReference type="SUPFAM" id="SSF52540">
    <property type="entry name" value="P-loop containing nucleoside triphosphate hydrolases"/>
    <property type="match status" value="1"/>
</dbReference>
<dbReference type="SMART" id="SM00382">
    <property type="entry name" value="AAA"/>
    <property type="match status" value="1"/>
</dbReference>
<keyword evidence="2" id="KW-0547">Nucleotide-binding</keyword>
<protein>
    <submittedName>
        <fullName evidence="5">ATPase</fullName>
    </submittedName>
</protein>
<dbReference type="CDD" id="cd01127">
    <property type="entry name" value="TrwB_TraG_TraD_VirD4"/>
    <property type="match status" value="1"/>
</dbReference>
<sequence length="811" mass="88821" precursor="true">MNLAEYRRTARRLADFLPWAALVGEGVVLNKDGSFQRTARFRGPDLDSAVAAELVAVASRLNNVFRRLGSGWAIFVEAQRHEAATYPESRFPDAASALVDAERKADFEEAGAHYESSYFLTFLYLPPAEDAARAESWLYEGREQTGVNPHESLAAFVDRTDRVLALLDGFMPACRWLDDSETLTFLHSTISTRRHRVRVPETPMYLDALLADQPLTGGLEPRLGDQHLRILTIVGFPTATTPGILDELNRLAFPYRWSTRAILLDKVDATKLLTKIRRQWFAKRKSIAAILKEVMTNEASALVDTDAANKAADADMALQELGADYAGQAYVTATVTVWDGDPRIADEKLRLVEKVIQGRDFTAMPETINAVDAWLGSLPGHVYANVRQPPVSTLNLAHMIPLSAVWAGPERDEHFGAPPLLYGKTEGSTTFRLSLHVGDVGHTLVVGPTGAGKSVLLALMALQFRRYAGSQIFAFDFGGSIRAAALAMGGNWHDLGGGLSEGTETSVSLQPLARIHYTSERAWAADWIVAILMREGVSITPEVKEHLWAALTSLASAPLDERTITGLAVLLQSNDLKQALRPYCVGGPYGRLLDAESEHLGSATVQAFETEGLIGTGAAPAVLSYLFHRIGDRLDGSPTLLIVDEGWLALDDEGFAGQLREWLKTLRKKNASVVFATQSLSDIDDSKIAPAIIESCPTRLLLPNERAIEPQITAIYRRFGLNGRQIEILARATPKRDYYCQSRRGNRLFELGLSEVALALCAASSKADQTAIQAILAENGRDGFLAAWLRARDVAWATDLIPDLTNLETKP</sequence>
<dbReference type="GO" id="GO:0005524">
    <property type="term" value="F:ATP binding"/>
    <property type="evidence" value="ECO:0007669"/>
    <property type="project" value="UniProtKB-KW"/>
</dbReference>
<evidence type="ECO:0000256" key="1">
    <source>
        <dbReference type="ARBA" id="ARBA00006512"/>
    </source>
</evidence>
<evidence type="ECO:0000259" key="4">
    <source>
        <dbReference type="SMART" id="SM00382"/>
    </source>
</evidence>
<evidence type="ECO:0000256" key="3">
    <source>
        <dbReference type="ARBA" id="ARBA00022840"/>
    </source>
</evidence>
<comment type="similarity">
    <text evidence="1">Belongs to the TrbE/VirB4 family.</text>
</comment>
<dbReference type="NCBIfam" id="NF010447">
    <property type="entry name" value="PRK13873.1"/>
    <property type="match status" value="1"/>
</dbReference>
<accession>Q11FW6</accession>
<keyword evidence="3" id="KW-0067">ATP-binding</keyword>
<gene>
    <name evidence="5" type="ordered locus">Meso_2321</name>
</gene>
<reference evidence="5" key="1">
    <citation type="submission" date="2006-06" db="EMBL/GenBank/DDBJ databases">
        <title>Complete sequence of chromosome of Chelativorans sp. BNC1.</title>
        <authorList>
            <consortium name="US DOE Joint Genome Institute"/>
            <person name="Copeland A."/>
            <person name="Lucas S."/>
            <person name="Lapidus A."/>
            <person name="Barry K."/>
            <person name="Detter J.C."/>
            <person name="Glavina del Rio T."/>
            <person name="Hammon N."/>
            <person name="Israni S."/>
            <person name="Dalin E."/>
            <person name="Tice H."/>
            <person name="Pitluck S."/>
            <person name="Chertkov O."/>
            <person name="Brettin T."/>
            <person name="Bruce D."/>
            <person name="Han C."/>
            <person name="Tapia R."/>
            <person name="Gilna P."/>
            <person name="Schmutz J."/>
            <person name="Larimer F."/>
            <person name="Land M."/>
            <person name="Hauser L."/>
            <person name="Kyrpides N."/>
            <person name="Mikhailova N."/>
            <person name="Richardson P."/>
        </authorList>
    </citation>
    <scope>NUCLEOTIDE SEQUENCE</scope>
    <source>
        <strain evidence="5">BNC1</strain>
    </source>
</reference>
<proteinExistence type="inferred from homology"/>
<organism evidence="5">
    <name type="scientific">Chelativorans sp. (strain BNC1)</name>
    <dbReference type="NCBI Taxonomy" id="266779"/>
    <lineage>
        <taxon>Bacteria</taxon>
        <taxon>Pseudomonadati</taxon>
        <taxon>Pseudomonadota</taxon>
        <taxon>Alphaproteobacteria</taxon>
        <taxon>Hyphomicrobiales</taxon>
        <taxon>Phyllobacteriaceae</taxon>
        <taxon>Chelativorans</taxon>
    </lineage>
</organism>
<dbReference type="PANTHER" id="PTHR30121">
    <property type="entry name" value="UNCHARACTERIZED PROTEIN YJGR-RELATED"/>
    <property type="match status" value="1"/>
</dbReference>
<dbReference type="Pfam" id="PF03135">
    <property type="entry name" value="CagE_TrbE_VirB"/>
    <property type="match status" value="1"/>
</dbReference>
<dbReference type="InterPro" id="IPR027417">
    <property type="entry name" value="P-loop_NTPase"/>
</dbReference>
<evidence type="ECO:0000256" key="2">
    <source>
        <dbReference type="ARBA" id="ARBA00022741"/>
    </source>
</evidence>
<dbReference type="HOGENOM" id="CLU_008341_1_0_5"/>
<dbReference type="InterPro" id="IPR018145">
    <property type="entry name" value="CagE_TrbE_VirB_cntrl_dom"/>
</dbReference>
<dbReference type="Pfam" id="PF19044">
    <property type="entry name" value="P-loop_TraG"/>
    <property type="match status" value="1"/>
</dbReference>
<dbReference type="InterPro" id="IPR003593">
    <property type="entry name" value="AAA+_ATPase"/>
</dbReference>
<dbReference type="AlphaFoldDB" id="Q11FW6"/>
<feature type="domain" description="AAA+ ATPase" evidence="4">
    <location>
        <begin position="439"/>
        <end position="704"/>
    </location>
</feature>
<dbReference type="KEGG" id="mes:Meso_2321"/>
<dbReference type="InterPro" id="IPR051162">
    <property type="entry name" value="T4SS_component"/>
</dbReference>
<dbReference type="eggNOG" id="COG3451">
    <property type="taxonomic scope" value="Bacteria"/>
</dbReference>